<keyword evidence="1" id="KW-1185">Reference proteome</keyword>
<reference evidence="2" key="2">
    <citation type="submission" date="2025-08" db="UniProtKB">
        <authorList>
            <consortium name="RefSeq"/>
        </authorList>
    </citation>
    <scope>IDENTIFICATION</scope>
    <source>
        <strain evidence="2">MV-25-SWS-2005</strain>
        <tissue evidence="2">Whole body</tissue>
    </source>
</reference>
<reference evidence="1" key="1">
    <citation type="submission" date="2024-06" db="UniProtKB">
        <authorList>
            <consortium name="RefSeq"/>
        </authorList>
    </citation>
    <scope>NUCLEOTIDE SEQUENCE [LARGE SCALE GENOMIC DNA]</scope>
    <source>
        <strain evidence="1">MV2-25</strain>
    </source>
</reference>
<protein>
    <submittedName>
        <fullName evidence="2">Uncharacterized protein</fullName>
    </submittedName>
</protein>
<dbReference type="InterPro" id="IPR053084">
    <property type="entry name" value="AKAP"/>
</dbReference>
<name>A0A6I8UVM8_DROPS</name>
<sequence>MENLVSDSDLNERKFSQVSILMNSRRLNRTSDNEHDGLNALVSPMGNIASIADAVAHCNKPVCDDADMQCVMDLVDSTICEALTIVQSDPRGLFCYKLPEKPKPVVSVPTLVDFTVTTIADEEHETTTVATKIAVGEYGPSSGSSGLLRKPTTIGSFEYSTVLSEIQDFIGLWQLSPDTKCAVLSNPIQHDVPIKGKIYFADAHFSRPTPRCPNPLAVAKVRFIITVSKLVPKHYPVMITYRFEGYNTLYYAVGERSQSSFSFQRFYIDTILHTKLAFYAEICECRHGTVEKPKKSTKTKKGKP</sequence>
<organism evidence="1 2">
    <name type="scientific">Drosophila pseudoobscura pseudoobscura</name>
    <name type="common">Fruit fly</name>
    <dbReference type="NCBI Taxonomy" id="46245"/>
    <lineage>
        <taxon>Eukaryota</taxon>
        <taxon>Metazoa</taxon>
        <taxon>Ecdysozoa</taxon>
        <taxon>Arthropoda</taxon>
        <taxon>Hexapoda</taxon>
        <taxon>Insecta</taxon>
        <taxon>Pterygota</taxon>
        <taxon>Neoptera</taxon>
        <taxon>Endopterygota</taxon>
        <taxon>Diptera</taxon>
        <taxon>Brachycera</taxon>
        <taxon>Muscomorpha</taxon>
        <taxon>Ephydroidea</taxon>
        <taxon>Drosophilidae</taxon>
        <taxon>Drosophila</taxon>
        <taxon>Sophophora</taxon>
    </lineage>
</organism>
<dbReference type="Proteomes" id="UP000001819">
    <property type="component" value="Chromosome 3"/>
</dbReference>
<gene>
    <name evidence="2" type="primary">LOC4805045</name>
</gene>
<accession>A0A6I8UVM8</accession>
<dbReference type="GO" id="GO:0005952">
    <property type="term" value="C:cAMP-dependent protein kinase complex"/>
    <property type="evidence" value="ECO:0007669"/>
    <property type="project" value="TreeGrafter"/>
</dbReference>
<dbReference type="InParanoid" id="A0A6I8UVM8"/>
<proteinExistence type="predicted"/>
<dbReference type="PANTHER" id="PTHR35075">
    <property type="entry name" value="A-KINASE ANCHOR PROTEIN 14"/>
    <property type="match status" value="1"/>
</dbReference>
<dbReference type="AlphaFoldDB" id="A0A6I8UVM8"/>
<evidence type="ECO:0000313" key="2">
    <source>
        <dbReference type="RefSeq" id="XP_001361510.3"/>
    </source>
</evidence>
<dbReference type="PANTHER" id="PTHR35075:SF1">
    <property type="entry name" value="A-KINASE ANCHOR PROTEIN 14"/>
    <property type="match status" value="1"/>
</dbReference>
<dbReference type="Pfam" id="PF14469">
    <property type="entry name" value="AKAP28"/>
    <property type="match status" value="1"/>
</dbReference>
<dbReference type="KEGG" id="dpo:4805045"/>
<dbReference type="InterPro" id="IPR025663">
    <property type="entry name" value="AKAP_28"/>
</dbReference>
<evidence type="ECO:0000313" key="1">
    <source>
        <dbReference type="Proteomes" id="UP000001819"/>
    </source>
</evidence>
<dbReference type="RefSeq" id="XP_001361510.3">
    <property type="nucleotide sequence ID" value="XM_001361473.4"/>
</dbReference>
<dbReference type="GO" id="GO:0034237">
    <property type="term" value="F:protein kinase A regulatory subunit binding"/>
    <property type="evidence" value="ECO:0007669"/>
    <property type="project" value="TreeGrafter"/>
</dbReference>